<sequence length="352" mass="36604">MRNVAKTTLAALSVAAVITLGIPSAAFAAGPGVGDVSDAMIYGTDGPVGSIVAELSDEDDDTETVALPFPINFFGTAYAALCISTNGVVYPVPTTADSCEDEYDENLADLAEDSEAPVIAALAADIDLENKVEDADGNPITDDGFGVPAEIYFGTTTVDGKDAVVITWYRVQMFDDDNDKTLSNTFQIVFIKEATTDGDTVGYDFTIQFNFGTATDPEDGYVVDSEECTDEESEETPVDCYRWGVGWANWDGTTATPFELFPTTPRGALVDGAATSLTANSLNSSVLGRYTWGMVGGVTVGFAVPQMGGAPEAAPQLAATGSENSVLGIAGIGLAVILAGGVLLLRRSAKSS</sequence>
<evidence type="ECO:0000256" key="2">
    <source>
        <dbReference type="ARBA" id="ARBA00022525"/>
    </source>
</evidence>
<reference evidence="8 9" key="1">
    <citation type="submission" date="2023-07" db="EMBL/GenBank/DDBJ databases">
        <title>Protaetiibacter sp. nov WY-16 isolated from soil.</title>
        <authorList>
            <person name="Liu B."/>
            <person name="Wan Y."/>
        </authorList>
    </citation>
    <scope>NUCLEOTIDE SEQUENCE [LARGE SCALE GENOMIC DNA]</scope>
    <source>
        <strain evidence="8 9">WY-16</strain>
    </source>
</reference>
<dbReference type="Proteomes" id="UP001241072">
    <property type="component" value="Unassembled WGS sequence"/>
</dbReference>
<keyword evidence="2" id="KW-0964">Secreted</keyword>
<dbReference type="RefSeq" id="WP_305003079.1">
    <property type="nucleotide sequence ID" value="NZ_JAUQUB010000002.1"/>
</dbReference>
<gene>
    <name evidence="8" type="ORF">Q5716_10465</name>
</gene>
<dbReference type="InterPro" id="IPR003886">
    <property type="entry name" value="NIDO_dom"/>
</dbReference>
<evidence type="ECO:0000256" key="4">
    <source>
        <dbReference type="ARBA" id="ARBA00023088"/>
    </source>
</evidence>
<proteinExistence type="predicted"/>
<evidence type="ECO:0000313" key="8">
    <source>
        <dbReference type="EMBL" id="MDO7882646.1"/>
    </source>
</evidence>
<feature type="transmembrane region" description="Helical" evidence="5">
    <location>
        <begin position="326"/>
        <end position="345"/>
    </location>
</feature>
<dbReference type="InterPro" id="IPR019931">
    <property type="entry name" value="LPXTG_anchor"/>
</dbReference>
<keyword evidence="5" id="KW-0472">Membrane</keyword>
<dbReference type="Pfam" id="PF06119">
    <property type="entry name" value="NIDO"/>
    <property type="match status" value="1"/>
</dbReference>
<dbReference type="EMBL" id="JAUQUB010000002">
    <property type="protein sequence ID" value="MDO7882646.1"/>
    <property type="molecule type" value="Genomic_DNA"/>
</dbReference>
<evidence type="ECO:0000256" key="1">
    <source>
        <dbReference type="ARBA" id="ARBA00022512"/>
    </source>
</evidence>
<evidence type="ECO:0000313" key="9">
    <source>
        <dbReference type="Proteomes" id="UP001241072"/>
    </source>
</evidence>
<accession>A0ABT9BNN0</accession>
<evidence type="ECO:0000259" key="7">
    <source>
        <dbReference type="PROSITE" id="PS50847"/>
    </source>
</evidence>
<feature type="domain" description="Gram-positive cocci surface proteins LPxTG" evidence="7">
    <location>
        <begin position="317"/>
        <end position="352"/>
    </location>
</feature>
<keyword evidence="3 6" id="KW-0732">Signal</keyword>
<organism evidence="8 9">
    <name type="scientific">Antiquaquibacter soli</name>
    <dbReference type="NCBI Taxonomy" id="3064523"/>
    <lineage>
        <taxon>Bacteria</taxon>
        <taxon>Bacillati</taxon>
        <taxon>Actinomycetota</taxon>
        <taxon>Actinomycetes</taxon>
        <taxon>Micrococcales</taxon>
        <taxon>Microbacteriaceae</taxon>
        <taxon>Antiquaquibacter</taxon>
    </lineage>
</organism>
<dbReference type="NCBIfam" id="TIGR01167">
    <property type="entry name" value="LPXTG_anchor"/>
    <property type="match status" value="1"/>
</dbReference>
<keyword evidence="5" id="KW-1133">Transmembrane helix</keyword>
<evidence type="ECO:0000256" key="3">
    <source>
        <dbReference type="ARBA" id="ARBA00022729"/>
    </source>
</evidence>
<keyword evidence="5" id="KW-0812">Transmembrane</keyword>
<protein>
    <submittedName>
        <fullName evidence="8">LPXTG cell wall anchor domain-containing protein</fullName>
    </submittedName>
</protein>
<feature type="chain" id="PRO_5047178327" evidence="6">
    <location>
        <begin position="29"/>
        <end position="352"/>
    </location>
</feature>
<name>A0ABT9BNN0_9MICO</name>
<feature type="signal peptide" evidence="6">
    <location>
        <begin position="1"/>
        <end position="28"/>
    </location>
</feature>
<keyword evidence="4" id="KW-0572">Peptidoglycan-anchor</keyword>
<dbReference type="PROSITE" id="PS50847">
    <property type="entry name" value="GRAM_POS_ANCHORING"/>
    <property type="match status" value="1"/>
</dbReference>
<evidence type="ECO:0000256" key="5">
    <source>
        <dbReference type="SAM" id="Phobius"/>
    </source>
</evidence>
<evidence type="ECO:0000256" key="6">
    <source>
        <dbReference type="SAM" id="SignalP"/>
    </source>
</evidence>
<comment type="caution">
    <text evidence="8">The sequence shown here is derived from an EMBL/GenBank/DDBJ whole genome shotgun (WGS) entry which is preliminary data.</text>
</comment>
<keyword evidence="1" id="KW-0134">Cell wall</keyword>
<keyword evidence="9" id="KW-1185">Reference proteome</keyword>